<dbReference type="Proteomes" id="UP000828251">
    <property type="component" value="Unassembled WGS sequence"/>
</dbReference>
<proteinExistence type="predicted"/>
<sequence length="70" mass="7941">MELVVEPLELLLGPITQARAKRFQEALSSYIDRAWREEVTDHCWTSSPSLICNVLLADIARLSLMELNLA</sequence>
<name>A0A9D3VVI9_9ROSI</name>
<evidence type="ECO:0000313" key="1">
    <source>
        <dbReference type="EMBL" id="KAH1097718.1"/>
    </source>
</evidence>
<reference evidence="1 2" key="1">
    <citation type="journal article" date="2021" name="Plant Biotechnol. J.">
        <title>Multi-omics assisted identification of the key and species-specific regulatory components of drought-tolerant mechanisms in Gossypium stocksii.</title>
        <authorList>
            <person name="Yu D."/>
            <person name="Ke L."/>
            <person name="Zhang D."/>
            <person name="Wu Y."/>
            <person name="Sun Y."/>
            <person name="Mei J."/>
            <person name="Sun J."/>
            <person name="Sun Y."/>
        </authorList>
    </citation>
    <scope>NUCLEOTIDE SEQUENCE [LARGE SCALE GENOMIC DNA]</scope>
    <source>
        <strain evidence="2">cv. E1</strain>
        <tissue evidence="1">Leaf</tissue>
    </source>
</reference>
<comment type="caution">
    <text evidence="1">The sequence shown here is derived from an EMBL/GenBank/DDBJ whole genome shotgun (WGS) entry which is preliminary data.</text>
</comment>
<dbReference type="AlphaFoldDB" id="A0A9D3VVI9"/>
<gene>
    <name evidence="1" type="ORF">J1N35_014639</name>
</gene>
<dbReference type="EMBL" id="JAIQCV010000005">
    <property type="protein sequence ID" value="KAH1097718.1"/>
    <property type="molecule type" value="Genomic_DNA"/>
</dbReference>
<evidence type="ECO:0000313" key="2">
    <source>
        <dbReference type="Proteomes" id="UP000828251"/>
    </source>
</evidence>
<organism evidence="1 2">
    <name type="scientific">Gossypium stocksii</name>
    <dbReference type="NCBI Taxonomy" id="47602"/>
    <lineage>
        <taxon>Eukaryota</taxon>
        <taxon>Viridiplantae</taxon>
        <taxon>Streptophyta</taxon>
        <taxon>Embryophyta</taxon>
        <taxon>Tracheophyta</taxon>
        <taxon>Spermatophyta</taxon>
        <taxon>Magnoliopsida</taxon>
        <taxon>eudicotyledons</taxon>
        <taxon>Gunneridae</taxon>
        <taxon>Pentapetalae</taxon>
        <taxon>rosids</taxon>
        <taxon>malvids</taxon>
        <taxon>Malvales</taxon>
        <taxon>Malvaceae</taxon>
        <taxon>Malvoideae</taxon>
        <taxon>Gossypium</taxon>
    </lineage>
</organism>
<accession>A0A9D3VVI9</accession>
<keyword evidence="2" id="KW-1185">Reference proteome</keyword>
<protein>
    <submittedName>
        <fullName evidence="1">Uncharacterized protein</fullName>
    </submittedName>
</protein>